<proteinExistence type="predicted"/>
<protein>
    <submittedName>
        <fullName evidence="1">Uncharacterized protein</fullName>
    </submittedName>
</protein>
<evidence type="ECO:0000313" key="1">
    <source>
        <dbReference type="EMBL" id="PAA67134.1"/>
    </source>
</evidence>
<name>A0A267F1N9_9PLAT</name>
<dbReference type="Proteomes" id="UP000215902">
    <property type="component" value="Unassembled WGS sequence"/>
</dbReference>
<evidence type="ECO:0000313" key="2">
    <source>
        <dbReference type="EMBL" id="PAA90468.1"/>
    </source>
</evidence>
<gene>
    <name evidence="2" type="ORF">BOX15_Mlig002810g1</name>
    <name evidence="1" type="ORF">BOX15_Mlig002810g2</name>
</gene>
<keyword evidence="3" id="KW-1185">Reference proteome</keyword>
<evidence type="ECO:0000313" key="3">
    <source>
        <dbReference type="Proteomes" id="UP000215902"/>
    </source>
</evidence>
<dbReference type="EMBL" id="NIVC01000109">
    <property type="protein sequence ID" value="PAA90468.1"/>
    <property type="molecule type" value="Genomic_DNA"/>
</dbReference>
<reference evidence="1 3" key="1">
    <citation type="submission" date="2017-06" db="EMBL/GenBank/DDBJ databases">
        <title>A platform for efficient transgenesis in Macrostomum lignano, a flatworm model organism for stem cell research.</title>
        <authorList>
            <person name="Berezikov E."/>
        </authorList>
    </citation>
    <scope>NUCLEOTIDE SEQUENCE [LARGE SCALE GENOMIC DNA]</scope>
    <source>
        <strain evidence="1">DV1</strain>
        <tissue evidence="1">Whole organism</tissue>
    </source>
</reference>
<accession>A0A267F1N9</accession>
<comment type="caution">
    <text evidence="1">The sequence shown here is derived from an EMBL/GenBank/DDBJ whole genome shotgun (WGS) entry which is preliminary data.</text>
</comment>
<dbReference type="STRING" id="282301.A0A267F1N9"/>
<dbReference type="AlphaFoldDB" id="A0A267F1N9"/>
<dbReference type="EMBL" id="NIVC01001505">
    <property type="protein sequence ID" value="PAA67134.1"/>
    <property type="molecule type" value="Genomic_DNA"/>
</dbReference>
<organism evidence="1 3">
    <name type="scientific">Macrostomum lignano</name>
    <dbReference type="NCBI Taxonomy" id="282301"/>
    <lineage>
        <taxon>Eukaryota</taxon>
        <taxon>Metazoa</taxon>
        <taxon>Spiralia</taxon>
        <taxon>Lophotrochozoa</taxon>
        <taxon>Platyhelminthes</taxon>
        <taxon>Rhabditophora</taxon>
        <taxon>Macrostomorpha</taxon>
        <taxon>Macrostomida</taxon>
        <taxon>Macrostomidae</taxon>
        <taxon>Macrostomum</taxon>
    </lineage>
</organism>
<sequence length="248" mass="28985">MEQQQQQQQQLHNLQALRVIRRRILDLDLTVARSLNDVVERRQLTDDLSANDVHAIVNTFDNVVADYFSPERWRPLREALGSPAWPEPEWRLAVQRVDQAIAGISDRRRAIRRSDLLFEKIVLDELGLRCHLIRRAIGGEAGGARELIEEIDYYRQIQLSDQQPQPQQLLRQHQQQQQCQQQQQLQLHQQPQPQQLLRQHQQQQQCQQQQQLQLHQQPQPQQAATAAAVAAAVRFSAKVNVKEFRTRP</sequence>